<evidence type="ECO:0000256" key="2">
    <source>
        <dbReference type="ARBA" id="ARBA00004370"/>
    </source>
</evidence>
<name>A0AAP0NX01_9MAGN</name>
<dbReference type="InterPro" id="IPR001128">
    <property type="entry name" value="Cyt_P450"/>
</dbReference>
<comment type="similarity">
    <text evidence="10">Belongs to the cytochrome P450 family.</text>
</comment>
<evidence type="ECO:0000256" key="4">
    <source>
        <dbReference type="ARBA" id="ARBA00022692"/>
    </source>
</evidence>
<dbReference type="PANTHER" id="PTHR47947">
    <property type="entry name" value="CYTOCHROME P450 82C3-RELATED"/>
    <property type="match status" value="1"/>
</dbReference>
<keyword evidence="8 10" id="KW-0408">Iron</keyword>
<evidence type="ECO:0000256" key="8">
    <source>
        <dbReference type="ARBA" id="ARBA00023004"/>
    </source>
</evidence>
<evidence type="ECO:0000256" key="7">
    <source>
        <dbReference type="ARBA" id="ARBA00023002"/>
    </source>
</evidence>
<keyword evidence="4" id="KW-0812">Transmembrane</keyword>
<keyword evidence="9" id="KW-0472">Membrane</keyword>
<dbReference type="GO" id="GO:0044550">
    <property type="term" value="P:secondary metabolite biosynthetic process"/>
    <property type="evidence" value="ECO:0007669"/>
    <property type="project" value="UniProtKB-ARBA"/>
</dbReference>
<comment type="caution">
    <text evidence="11">The sequence shown here is derived from an EMBL/GenBank/DDBJ whole genome shotgun (WGS) entry which is preliminary data.</text>
</comment>
<evidence type="ECO:0000256" key="9">
    <source>
        <dbReference type="ARBA" id="ARBA00023136"/>
    </source>
</evidence>
<keyword evidence="10" id="KW-0503">Monooxygenase</keyword>
<evidence type="ECO:0000313" key="12">
    <source>
        <dbReference type="Proteomes" id="UP001417504"/>
    </source>
</evidence>
<dbReference type="GO" id="GO:0005506">
    <property type="term" value="F:iron ion binding"/>
    <property type="evidence" value="ECO:0007669"/>
    <property type="project" value="InterPro"/>
</dbReference>
<dbReference type="PROSITE" id="PS00086">
    <property type="entry name" value="CYTOCHROME_P450"/>
    <property type="match status" value="1"/>
</dbReference>
<dbReference type="InterPro" id="IPR036396">
    <property type="entry name" value="Cyt_P450_sf"/>
</dbReference>
<keyword evidence="7 10" id="KW-0560">Oxidoreductase</keyword>
<sequence>MRGQHFHFIPFGSGKRGCPGTTLALQVVQTTVAAVIQCFDLKNGNGANPKVDMTEAAGASFTRAHSLNCTPVAKLDLLPFLNRRILIYDEKLQISVEAKGGSNNRKGKEEKALKQLVAGELDLDCGTIDCEVKGSGGAWKGFLKSDVMFRGLFDV</sequence>
<evidence type="ECO:0000256" key="3">
    <source>
        <dbReference type="ARBA" id="ARBA00022617"/>
    </source>
</evidence>
<keyword evidence="5 10" id="KW-0479">Metal-binding</keyword>
<dbReference type="GO" id="GO:0020037">
    <property type="term" value="F:heme binding"/>
    <property type="evidence" value="ECO:0007669"/>
    <property type="project" value="InterPro"/>
</dbReference>
<comment type="subcellular location">
    <subcellularLocation>
        <location evidence="2">Membrane</location>
    </subcellularLocation>
</comment>
<dbReference type="AlphaFoldDB" id="A0AAP0NX01"/>
<keyword evidence="12" id="KW-1185">Reference proteome</keyword>
<evidence type="ECO:0000256" key="6">
    <source>
        <dbReference type="ARBA" id="ARBA00022989"/>
    </source>
</evidence>
<comment type="cofactor">
    <cofactor evidence="1">
        <name>heme</name>
        <dbReference type="ChEBI" id="CHEBI:30413"/>
    </cofactor>
</comment>
<dbReference type="InterPro" id="IPR017972">
    <property type="entry name" value="Cyt_P450_CS"/>
</dbReference>
<dbReference type="Gene3D" id="1.10.630.10">
    <property type="entry name" value="Cytochrome P450"/>
    <property type="match status" value="1"/>
</dbReference>
<evidence type="ECO:0000256" key="1">
    <source>
        <dbReference type="ARBA" id="ARBA00001971"/>
    </source>
</evidence>
<reference evidence="11 12" key="1">
    <citation type="submission" date="2024-01" db="EMBL/GenBank/DDBJ databases">
        <title>Genome assemblies of Stephania.</title>
        <authorList>
            <person name="Yang L."/>
        </authorList>
    </citation>
    <scope>NUCLEOTIDE SEQUENCE [LARGE SCALE GENOMIC DNA]</scope>
    <source>
        <strain evidence="11">QJT</strain>
        <tissue evidence="11">Leaf</tissue>
    </source>
</reference>
<protein>
    <recommendedName>
        <fullName evidence="13">Cytochrome P450</fullName>
    </recommendedName>
</protein>
<dbReference type="Proteomes" id="UP001417504">
    <property type="component" value="Unassembled WGS sequence"/>
</dbReference>
<dbReference type="PANTHER" id="PTHR47947:SF26">
    <property type="entry name" value="CYTOCHROME P450"/>
    <property type="match status" value="1"/>
</dbReference>
<evidence type="ECO:0000256" key="10">
    <source>
        <dbReference type="RuleBase" id="RU000461"/>
    </source>
</evidence>
<evidence type="ECO:0008006" key="13">
    <source>
        <dbReference type="Google" id="ProtNLM"/>
    </source>
</evidence>
<dbReference type="SUPFAM" id="SSF48264">
    <property type="entry name" value="Cytochrome P450"/>
    <property type="match status" value="1"/>
</dbReference>
<dbReference type="GO" id="GO:0016705">
    <property type="term" value="F:oxidoreductase activity, acting on paired donors, with incorporation or reduction of molecular oxygen"/>
    <property type="evidence" value="ECO:0007669"/>
    <property type="project" value="InterPro"/>
</dbReference>
<organism evidence="11 12">
    <name type="scientific">Stephania japonica</name>
    <dbReference type="NCBI Taxonomy" id="461633"/>
    <lineage>
        <taxon>Eukaryota</taxon>
        <taxon>Viridiplantae</taxon>
        <taxon>Streptophyta</taxon>
        <taxon>Embryophyta</taxon>
        <taxon>Tracheophyta</taxon>
        <taxon>Spermatophyta</taxon>
        <taxon>Magnoliopsida</taxon>
        <taxon>Ranunculales</taxon>
        <taxon>Menispermaceae</taxon>
        <taxon>Menispermoideae</taxon>
        <taxon>Cissampelideae</taxon>
        <taxon>Stephania</taxon>
    </lineage>
</organism>
<proteinExistence type="inferred from homology"/>
<keyword evidence="3 10" id="KW-0349">Heme</keyword>
<dbReference type="GO" id="GO:0016020">
    <property type="term" value="C:membrane"/>
    <property type="evidence" value="ECO:0007669"/>
    <property type="project" value="UniProtKB-SubCell"/>
</dbReference>
<accession>A0AAP0NX01</accession>
<gene>
    <name evidence="11" type="ORF">Sjap_012654</name>
</gene>
<dbReference type="Pfam" id="PF00067">
    <property type="entry name" value="p450"/>
    <property type="match status" value="1"/>
</dbReference>
<evidence type="ECO:0000313" key="11">
    <source>
        <dbReference type="EMBL" id="KAK9123052.1"/>
    </source>
</evidence>
<evidence type="ECO:0000256" key="5">
    <source>
        <dbReference type="ARBA" id="ARBA00022723"/>
    </source>
</evidence>
<keyword evidence="6" id="KW-1133">Transmembrane helix</keyword>
<dbReference type="InterPro" id="IPR050651">
    <property type="entry name" value="Plant_Cytochrome_P450_Monoox"/>
</dbReference>
<dbReference type="GO" id="GO:0004497">
    <property type="term" value="F:monooxygenase activity"/>
    <property type="evidence" value="ECO:0007669"/>
    <property type="project" value="UniProtKB-KW"/>
</dbReference>
<dbReference type="EMBL" id="JBBNAE010000005">
    <property type="protein sequence ID" value="KAK9123052.1"/>
    <property type="molecule type" value="Genomic_DNA"/>
</dbReference>